<feature type="compositionally biased region" description="Basic and acidic residues" evidence="7">
    <location>
        <begin position="145"/>
        <end position="157"/>
    </location>
</feature>
<dbReference type="Pfam" id="PF00089">
    <property type="entry name" value="Trypsin"/>
    <property type="match status" value="1"/>
</dbReference>
<organism evidence="10 11">
    <name type="scientific">Allacma fusca</name>
    <dbReference type="NCBI Taxonomy" id="39272"/>
    <lineage>
        <taxon>Eukaryota</taxon>
        <taxon>Metazoa</taxon>
        <taxon>Ecdysozoa</taxon>
        <taxon>Arthropoda</taxon>
        <taxon>Hexapoda</taxon>
        <taxon>Collembola</taxon>
        <taxon>Symphypleona</taxon>
        <taxon>Sminthuridae</taxon>
        <taxon>Allacma</taxon>
    </lineage>
</organism>
<dbReference type="PROSITE" id="PS50240">
    <property type="entry name" value="TRYPSIN_DOM"/>
    <property type="match status" value="1"/>
</dbReference>
<evidence type="ECO:0000256" key="6">
    <source>
        <dbReference type="ARBA" id="ARBA00023157"/>
    </source>
</evidence>
<evidence type="ECO:0000256" key="2">
    <source>
        <dbReference type="ARBA" id="ARBA00022525"/>
    </source>
</evidence>
<name>A0A8J2NT72_9HEXA</name>
<reference evidence="10" key="1">
    <citation type="submission" date="2021-06" db="EMBL/GenBank/DDBJ databases">
        <authorList>
            <person name="Hodson N. C."/>
            <person name="Mongue J. A."/>
            <person name="Jaron S. K."/>
        </authorList>
    </citation>
    <scope>NUCLEOTIDE SEQUENCE</scope>
</reference>
<evidence type="ECO:0000256" key="7">
    <source>
        <dbReference type="SAM" id="MobiDB-lite"/>
    </source>
</evidence>
<sequence length="738" mass="77347">MKTNIIFLCTLVACCPFVQGAIIVEDLTTETTLSETTSSYEAEKLEVLSHQIPLVHFNHGHAVEEESNTQKVQEESIHIGEEQADQENALSQKGYSDNSNIPDSLHFDVDIEIEKKSGTDDAETPALQKNSHIASEDTHHFDQDVHNYEDSHSHGSQETESDETTEQVSISIVPEHLNDFQHEDDILTDAIHLRISESNGDETITYGVVEHVEHEGAVLKQSNDNSSATSASPESSSTSGNGNATSDSTTASSSSSAASESTSESSTSSTVSGAASESSTSSTVSGGASESSTASTVSGGASESSTASTVSGAAAESSTASTGADSGSESSTSSTVSGSASESSTASTASGSASESSTASAASDSTSGSSASSSASDASSSSTVAGSSSDSSSSTSSGATTPTPSNSTDSTVSSSTDISNSTSSDVTTPSSSTLSSNETSTSDASNSTIPETTPSGDISETTTETTTTKKPHKKKPPYNAVLNCRCGTQTTKRVEVGTLKVDTNVHPWTVMINNTQGRLCSGNIINSKFIITSASCLRGHSVRELTIKAALTVRNKTIRFTPERISIHPAYNPNTQENNIALLEVKEIIHPSKTVKFICLPISDDNTNSTGTLVTLARDPSTKEVILYTEQVKQITNRRCAALAKRNINKNTFCSAPPSRHCDEAGGDGGAYIVPGKGYSFTIKGLVYSAGCKRKSKPAVYTKVEKYINWILYKTKSAQYCKAPSYRRELSKWAASPE</sequence>
<dbReference type="CDD" id="cd00190">
    <property type="entry name" value="Tryp_SPc"/>
    <property type="match status" value="1"/>
</dbReference>
<feature type="compositionally biased region" description="Polar residues" evidence="7">
    <location>
        <begin position="443"/>
        <end position="459"/>
    </location>
</feature>
<dbReference type="PANTHER" id="PTHR24264">
    <property type="entry name" value="TRYPSIN-RELATED"/>
    <property type="match status" value="1"/>
</dbReference>
<dbReference type="OrthoDB" id="7740727at2759"/>
<evidence type="ECO:0000256" key="4">
    <source>
        <dbReference type="ARBA" id="ARBA00022801"/>
    </source>
</evidence>
<dbReference type="GO" id="GO:0006508">
    <property type="term" value="P:proteolysis"/>
    <property type="evidence" value="ECO:0007669"/>
    <property type="project" value="UniProtKB-KW"/>
</dbReference>
<keyword evidence="6" id="KW-1015">Disulfide bond</keyword>
<feature type="region of interest" description="Disordered" evidence="7">
    <location>
        <begin position="219"/>
        <end position="478"/>
    </location>
</feature>
<dbReference type="InterPro" id="IPR050127">
    <property type="entry name" value="Serine_Proteases_S1"/>
</dbReference>
<feature type="domain" description="Peptidase S1" evidence="9">
    <location>
        <begin position="494"/>
        <end position="716"/>
    </location>
</feature>
<keyword evidence="2" id="KW-0964">Secreted</keyword>
<keyword evidence="5" id="KW-0720">Serine protease</keyword>
<keyword evidence="4" id="KW-0378">Hydrolase</keyword>
<dbReference type="EMBL" id="CAJVCH010020818">
    <property type="protein sequence ID" value="CAG7689967.1"/>
    <property type="molecule type" value="Genomic_DNA"/>
</dbReference>
<keyword evidence="3" id="KW-0645">Protease</keyword>
<evidence type="ECO:0000313" key="11">
    <source>
        <dbReference type="Proteomes" id="UP000708208"/>
    </source>
</evidence>
<dbReference type="PANTHER" id="PTHR24264:SF65">
    <property type="entry name" value="SRCR DOMAIN-CONTAINING PROTEIN"/>
    <property type="match status" value="1"/>
</dbReference>
<feature type="chain" id="PRO_5035318744" description="Peptidase S1 domain-containing protein" evidence="8">
    <location>
        <begin position="21"/>
        <end position="738"/>
    </location>
</feature>
<evidence type="ECO:0000256" key="5">
    <source>
        <dbReference type="ARBA" id="ARBA00022825"/>
    </source>
</evidence>
<feature type="signal peptide" evidence="8">
    <location>
        <begin position="1"/>
        <end position="20"/>
    </location>
</feature>
<feature type="region of interest" description="Disordered" evidence="7">
    <location>
        <begin position="145"/>
        <end position="168"/>
    </location>
</feature>
<protein>
    <recommendedName>
        <fullName evidence="9">Peptidase S1 domain-containing protein</fullName>
    </recommendedName>
</protein>
<evidence type="ECO:0000313" key="10">
    <source>
        <dbReference type="EMBL" id="CAG7689967.1"/>
    </source>
</evidence>
<gene>
    <name evidence="10" type="ORF">AFUS01_LOCUS3454</name>
</gene>
<feature type="compositionally biased region" description="Low complexity" evidence="7">
    <location>
        <begin position="226"/>
        <end position="442"/>
    </location>
</feature>
<evidence type="ECO:0000256" key="1">
    <source>
        <dbReference type="ARBA" id="ARBA00004613"/>
    </source>
</evidence>
<dbReference type="AlphaFoldDB" id="A0A8J2NT72"/>
<comment type="caution">
    <text evidence="10">The sequence shown here is derived from an EMBL/GenBank/DDBJ whole genome shotgun (WGS) entry which is preliminary data.</text>
</comment>
<keyword evidence="8" id="KW-0732">Signal</keyword>
<comment type="subcellular location">
    <subcellularLocation>
        <location evidence="1">Secreted</location>
    </subcellularLocation>
</comment>
<dbReference type="InterPro" id="IPR001254">
    <property type="entry name" value="Trypsin_dom"/>
</dbReference>
<dbReference type="GO" id="GO:0005615">
    <property type="term" value="C:extracellular space"/>
    <property type="evidence" value="ECO:0007669"/>
    <property type="project" value="TreeGrafter"/>
</dbReference>
<dbReference type="SMART" id="SM00020">
    <property type="entry name" value="Tryp_SPc"/>
    <property type="match status" value="1"/>
</dbReference>
<dbReference type="GO" id="GO:0004252">
    <property type="term" value="F:serine-type endopeptidase activity"/>
    <property type="evidence" value="ECO:0007669"/>
    <property type="project" value="InterPro"/>
</dbReference>
<evidence type="ECO:0000256" key="3">
    <source>
        <dbReference type="ARBA" id="ARBA00022670"/>
    </source>
</evidence>
<keyword evidence="11" id="KW-1185">Reference proteome</keyword>
<evidence type="ECO:0000256" key="8">
    <source>
        <dbReference type="SAM" id="SignalP"/>
    </source>
</evidence>
<accession>A0A8J2NT72</accession>
<proteinExistence type="predicted"/>
<dbReference type="FunFam" id="2.40.10.10:FF:000068">
    <property type="entry name" value="transmembrane protease serine 2"/>
    <property type="match status" value="1"/>
</dbReference>
<dbReference type="Proteomes" id="UP000708208">
    <property type="component" value="Unassembled WGS sequence"/>
</dbReference>
<evidence type="ECO:0000259" key="9">
    <source>
        <dbReference type="PROSITE" id="PS50240"/>
    </source>
</evidence>